<proteinExistence type="predicted"/>
<dbReference type="RefSeq" id="WP_120356314.1">
    <property type="nucleotide sequence ID" value="NZ_RAQO01000009.1"/>
</dbReference>
<evidence type="ECO:0000313" key="4">
    <source>
        <dbReference type="Proteomes" id="UP000286482"/>
    </source>
</evidence>
<dbReference type="PANTHER" id="PTHR30543">
    <property type="entry name" value="CHROMATE REDUCTASE"/>
    <property type="match status" value="1"/>
</dbReference>
<sequence>MKVLVVSSSQRPDSQSAKVAQFIASSASQFETVEHIDLQGLKLNYWDGDDDSPANQDDVVWRDIHHASVAADAFILITPEWGGMATPILKSYLMRLNSEDVAHKPALLISVVNGVSGAYPIAELRMNAFRNNKIVPIPDHMIIREVELVLNHRKPENSRDHRLRTRISFSLNSLFDYAFALKNMGKQREQQPHQYRYGM</sequence>
<feature type="domain" description="NADPH-dependent FMN reductase-like" evidence="2">
    <location>
        <begin position="1"/>
        <end position="142"/>
    </location>
</feature>
<comment type="caution">
    <text evidence="3">The sequence shown here is derived from an EMBL/GenBank/DDBJ whole genome shotgun (WGS) entry which is preliminary data.</text>
</comment>
<keyword evidence="4" id="KW-1185">Reference proteome</keyword>
<accession>A0A420E8I6</accession>
<keyword evidence="1" id="KW-0285">Flavoprotein</keyword>
<reference evidence="3 4" key="1">
    <citation type="submission" date="2018-09" db="EMBL/GenBank/DDBJ databases">
        <authorList>
            <person name="Wang Z."/>
        </authorList>
    </citation>
    <scope>NUCLEOTIDE SEQUENCE [LARGE SCALE GENOMIC DNA]</scope>
    <source>
        <strain evidence="3 4">ALS 81</strain>
    </source>
</reference>
<evidence type="ECO:0000256" key="1">
    <source>
        <dbReference type="ARBA" id="ARBA00022643"/>
    </source>
</evidence>
<dbReference type="GO" id="GO:0016491">
    <property type="term" value="F:oxidoreductase activity"/>
    <property type="evidence" value="ECO:0007669"/>
    <property type="project" value="InterPro"/>
</dbReference>
<evidence type="ECO:0000259" key="2">
    <source>
        <dbReference type="Pfam" id="PF03358"/>
    </source>
</evidence>
<protein>
    <submittedName>
        <fullName evidence="3">NADPH-dependent oxidoreductase</fullName>
    </submittedName>
</protein>
<dbReference type="Pfam" id="PF03358">
    <property type="entry name" value="FMN_red"/>
    <property type="match status" value="1"/>
</dbReference>
<dbReference type="AlphaFoldDB" id="A0A420E8I6"/>
<dbReference type="InterPro" id="IPR005025">
    <property type="entry name" value="FMN_Rdtase-like_dom"/>
</dbReference>
<evidence type="ECO:0000313" key="3">
    <source>
        <dbReference type="EMBL" id="RKF14503.1"/>
    </source>
</evidence>
<dbReference type="OrthoDB" id="5563352at2"/>
<dbReference type="PANTHER" id="PTHR30543:SF31">
    <property type="entry name" value="NADPH-DEPENDENT AZOREDUCTASE AZR"/>
    <property type="match status" value="1"/>
</dbReference>
<dbReference type="InterPro" id="IPR029039">
    <property type="entry name" value="Flavoprotein-like_sf"/>
</dbReference>
<dbReference type="GO" id="GO:0010181">
    <property type="term" value="F:FMN binding"/>
    <property type="evidence" value="ECO:0007669"/>
    <property type="project" value="TreeGrafter"/>
</dbReference>
<dbReference type="GO" id="GO:0005829">
    <property type="term" value="C:cytosol"/>
    <property type="evidence" value="ECO:0007669"/>
    <property type="project" value="TreeGrafter"/>
</dbReference>
<keyword evidence="1" id="KW-0288">FMN</keyword>
<name>A0A420E8I6_9ALTE</name>
<gene>
    <name evidence="3" type="ORF">DBZ36_17795</name>
</gene>
<dbReference type="Gene3D" id="3.40.50.360">
    <property type="match status" value="1"/>
</dbReference>
<dbReference type="Proteomes" id="UP000286482">
    <property type="component" value="Unassembled WGS sequence"/>
</dbReference>
<dbReference type="SUPFAM" id="SSF52218">
    <property type="entry name" value="Flavoproteins"/>
    <property type="match status" value="1"/>
</dbReference>
<dbReference type="InterPro" id="IPR050712">
    <property type="entry name" value="NAD(P)H-dep_reductase"/>
</dbReference>
<dbReference type="EMBL" id="RAQO01000009">
    <property type="protein sequence ID" value="RKF14503.1"/>
    <property type="molecule type" value="Genomic_DNA"/>
</dbReference>
<organism evidence="3 4">
    <name type="scientific">Alginatibacterium sediminis</name>
    <dbReference type="NCBI Taxonomy" id="2164068"/>
    <lineage>
        <taxon>Bacteria</taxon>
        <taxon>Pseudomonadati</taxon>
        <taxon>Pseudomonadota</taxon>
        <taxon>Gammaproteobacteria</taxon>
        <taxon>Alteromonadales</taxon>
        <taxon>Alteromonadaceae</taxon>
        <taxon>Alginatibacterium</taxon>
    </lineage>
</organism>